<proteinExistence type="predicted"/>
<evidence type="ECO:0008006" key="3">
    <source>
        <dbReference type="Google" id="ProtNLM"/>
    </source>
</evidence>
<dbReference type="EMBL" id="JAMFMA010000001">
    <property type="protein sequence ID" value="MCL6272400.1"/>
    <property type="molecule type" value="Genomic_DNA"/>
</dbReference>
<keyword evidence="2" id="KW-1185">Reference proteome</keyword>
<dbReference type="Proteomes" id="UP001203607">
    <property type="component" value="Unassembled WGS sequence"/>
</dbReference>
<sequence length="145" mass="16602">MKKLLSLLSIILLCTSCGIIEDTEEEKFKYVYVLKNETGQDVQITNDTDSSTQTILNNFSYECSYTIPESFVGGLCGNFVEIRISNTNMGFRCHRAISDFENLCFIDDERVFTRLEGTIFTEIDTRVYEYVLTPELLEGAFELPD</sequence>
<comment type="caution">
    <text evidence="1">The sequence shown here is derived from an EMBL/GenBank/DDBJ whole genome shotgun (WGS) entry which is preliminary data.</text>
</comment>
<accession>A0ABT0PLZ2</accession>
<evidence type="ECO:0000313" key="2">
    <source>
        <dbReference type="Proteomes" id="UP001203607"/>
    </source>
</evidence>
<dbReference type="RefSeq" id="WP_249655595.1">
    <property type="nucleotide sequence ID" value="NZ_JAMFMA010000001.1"/>
</dbReference>
<name>A0ABT0PLZ2_9FLAO</name>
<protein>
    <recommendedName>
        <fullName evidence="3">Lipoprotein</fullName>
    </recommendedName>
</protein>
<gene>
    <name evidence="1" type="ORF">M3P19_00185</name>
</gene>
<evidence type="ECO:0000313" key="1">
    <source>
        <dbReference type="EMBL" id="MCL6272400.1"/>
    </source>
</evidence>
<organism evidence="1 2">
    <name type="scientific">Flagellimonas spongiicola</name>
    <dbReference type="NCBI Taxonomy" id="2942208"/>
    <lineage>
        <taxon>Bacteria</taxon>
        <taxon>Pseudomonadati</taxon>
        <taxon>Bacteroidota</taxon>
        <taxon>Flavobacteriia</taxon>
        <taxon>Flavobacteriales</taxon>
        <taxon>Flavobacteriaceae</taxon>
        <taxon>Flagellimonas</taxon>
    </lineage>
</organism>
<reference evidence="1 2" key="1">
    <citation type="submission" date="2022-05" db="EMBL/GenBank/DDBJ databases">
        <authorList>
            <person name="Park J.-S."/>
        </authorList>
    </citation>
    <scope>NUCLEOTIDE SEQUENCE [LARGE SCALE GENOMIC DNA]</scope>
    <source>
        <strain evidence="1 2">2012CJ35-5</strain>
    </source>
</reference>